<dbReference type="OrthoDB" id="10263554at2759"/>
<dbReference type="FunFam" id="1.25.40.150:FF:000002">
    <property type="entry name" value="V-type proton ATPase subunit H"/>
    <property type="match status" value="1"/>
</dbReference>
<evidence type="ECO:0000256" key="5">
    <source>
        <dbReference type="PIRNR" id="PIRNR032184"/>
    </source>
</evidence>
<dbReference type="GO" id="GO:0000221">
    <property type="term" value="C:vacuolar proton-transporting V-type ATPase, V1 domain"/>
    <property type="evidence" value="ECO:0007669"/>
    <property type="project" value="UniProtKB-UniRule"/>
</dbReference>
<evidence type="ECO:0000256" key="2">
    <source>
        <dbReference type="ARBA" id="ARBA00022448"/>
    </source>
</evidence>
<protein>
    <recommendedName>
        <fullName evidence="5">V-type proton ATPase subunit H</fullName>
    </recommendedName>
</protein>
<dbReference type="GO" id="GO:0000329">
    <property type="term" value="C:fungal-type vacuole membrane"/>
    <property type="evidence" value="ECO:0007669"/>
    <property type="project" value="TreeGrafter"/>
</dbReference>
<dbReference type="PANTHER" id="PTHR10698">
    <property type="entry name" value="V-TYPE PROTON ATPASE SUBUNIT H"/>
    <property type="match status" value="1"/>
</dbReference>
<dbReference type="InterPro" id="IPR004908">
    <property type="entry name" value="ATPase_V1-cplx_hsu"/>
</dbReference>
<accession>A0A8K0RJ24</accession>
<dbReference type="AlphaFoldDB" id="A0A8K0RJ24"/>
<dbReference type="PIRSF" id="PIRSF032184">
    <property type="entry name" value="ATPase_V1_H"/>
    <property type="match status" value="1"/>
</dbReference>
<dbReference type="PANTHER" id="PTHR10698:SF0">
    <property type="entry name" value="V-TYPE PROTON ATPASE SUBUNIT H"/>
    <property type="match status" value="1"/>
</dbReference>
<dbReference type="InterPro" id="IPR016024">
    <property type="entry name" value="ARM-type_fold"/>
</dbReference>
<reference evidence="7" key="1">
    <citation type="journal article" date="2021" name="Nat. Commun.">
        <title>Genetic determinants of endophytism in the Arabidopsis root mycobiome.</title>
        <authorList>
            <person name="Mesny F."/>
            <person name="Miyauchi S."/>
            <person name="Thiergart T."/>
            <person name="Pickel B."/>
            <person name="Atanasova L."/>
            <person name="Karlsson M."/>
            <person name="Huettel B."/>
            <person name="Barry K.W."/>
            <person name="Haridas S."/>
            <person name="Chen C."/>
            <person name="Bauer D."/>
            <person name="Andreopoulos W."/>
            <person name="Pangilinan J."/>
            <person name="LaButti K."/>
            <person name="Riley R."/>
            <person name="Lipzen A."/>
            <person name="Clum A."/>
            <person name="Drula E."/>
            <person name="Henrissat B."/>
            <person name="Kohler A."/>
            <person name="Grigoriev I.V."/>
            <person name="Martin F.M."/>
            <person name="Hacquard S."/>
        </authorList>
    </citation>
    <scope>NUCLEOTIDE SEQUENCE</scope>
    <source>
        <strain evidence="7">MPI-SDFR-AT-0120</strain>
    </source>
</reference>
<dbReference type="FunFam" id="1.25.10.10:FF:000326">
    <property type="entry name" value="V-type proton ATPase subunit H"/>
    <property type="match status" value="1"/>
</dbReference>
<dbReference type="GO" id="GO:0046961">
    <property type="term" value="F:proton-transporting ATPase activity, rotational mechanism"/>
    <property type="evidence" value="ECO:0007669"/>
    <property type="project" value="UniProtKB-UniRule"/>
</dbReference>
<dbReference type="Pfam" id="PF03224">
    <property type="entry name" value="V-ATPase_H_N"/>
    <property type="match status" value="1"/>
</dbReference>
<evidence type="ECO:0000259" key="6">
    <source>
        <dbReference type="Pfam" id="PF11698"/>
    </source>
</evidence>
<name>A0A8K0RJ24_9PLEO</name>
<dbReference type="InterPro" id="IPR011989">
    <property type="entry name" value="ARM-like"/>
</dbReference>
<keyword evidence="8" id="KW-1185">Reference proteome</keyword>
<evidence type="ECO:0000313" key="7">
    <source>
        <dbReference type="EMBL" id="KAH7095389.1"/>
    </source>
</evidence>
<gene>
    <name evidence="7" type="ORF">FB567DRAFT_485924</name>
</gene>
<dbReference type="Proteomes" id="UP000813461">
    <property type="component" value="Unassembled WGS sequence"/>
</dbReference>
<evidence type="ECO:0000256" key="1">
    <source>
        <dbReference type="ARBA" id="ARBA00008613"/>
    </source>
</evidence>
<keyword evidence="4 5" id="KW-0406">Ion transport</keyword>
<dbReference type="SUPFAM" id="SSF48371">
    <property type="entry name" value="ARM repeat"/>
    <property type="match status" value="1"/>
</dbReference>
<dbReference type="InterPro" id="IPR038497">
    <property type="entry name" value="ATPase_V1-cplx_hsu_C_sf"/>
</dbReference>
<keyword evidence="3 5" id="KW-0375">Hydrogen ion transport</keyword>
<comment type="subunit">
    <text evidence="5">V-ATPase is a heteromultimeric enzyme made up of two complexes: the ATP-hydrolytic V1 complex and the proton translocation V0 complex.</text>
</comment>
<keyword evidence="2 5" id="KW-0813">Transport</keyword>
<dbReference type="Pfam" id="PF11698">
    <property type="entry name" value="V-ATPase_H_C"/>
    <property type="match status" value="1"/>
</dbReference>
<organism evidence="7 8">
    <name type="scientific">Paraphoma chrysanthemicola</name>
    <dbReference type="NCBI Taxonomy" id="798071"/>
    <lineage>
        <taxon>Eukaryota</taxon>
        <taxon>Fungi</taxon>
        <taxon>Dikarya</taxon>
        <taxon>Ascomycota</taxon>
        <taxon>Pezizomycotina</taxon>
        <taxon>Dothideomycetes</taxon>
        <taxon>Pleosporomycetidae</taxon>
        <taxon>Pleosporales</taxon>
        <taxon>Pleosporineae</taxon>
        <taxon>Phaeosphaeriaceae</taxon>
        <taxon>Paraphoma</taxon>
    </lineage>
</organism>
<feature type="domain" description="ATPase V1 complex subunit H C-terminal" evidence="6">
    <location>
        <begin position="354"/>
        <end position="472"/>
    </location>
</feature>
<proteinExistence type="inferred from homology"/>
<sequence>MATEANSFLASIQNNIRGRPISWEGAVRAKTITDADLKKIKSIDKVRKEQRKQNIESDVDSFVTLLLGGEGSQSIFEAAAKRQDIIQYMLVLLGDMIEDIPALTAALVKHPAPYKPFLPLLKNSDDPVPLLTSNVLAGLLSYAVAQTSKNTTQSDDALTQLFSYLSTLAKSSDAALQDIAVRFYSAVLRSSKARRIFWKQRKETLNPLFDILRAAVGTAKDTDSTLYGSNSIRSAEGSLAGGVGLQLLYHVLLVIWQLSFEGELVGEGLQDDHDIVILYAQLLRVSPKEKTTRLLLSTLVNLLTSNRETLLPTAVLARLPALLNSLKSRHLTDEDALEDLQSLNELLEDYTKTQTTFDQYAAELQSGHLRWSPPHRNPSFWAENARRILEENKGELPRKLADILSKSWDNDKQVLAIGCNDVACLVKEVPEKRQQLEKLGLKGRVMELMQEPDESVRWESLRAVGEWLRYSFESKSTLPVR</sequence>
<evidence type="ECO:0000256" key="4">
    <source>
        <dbReference type="ARBA" id="ARBA00023065"/>
    </source>
</evidence>
<comment type="function">
    <text evidence="5">Subunit of the V1 complex of vacuolar(H+)-ATPase (V-ATPase), a multisubunit enzyme composed of a peripheral complex (V1) that hydrolyzes ATP and a membrane integral complex (V0) that translocates protons. V-ATPase is responsible for acidifying and maintaining the pH of intracellular compartments.</text>
</comment>
<dbReference type="InterPro" id="IPR011987">
    <property type="entry name" value="ATPase_V1-cplx_hsu_C"/>
</dbReference>
<comment type="similarity">
    <text evidence="1 5">Belongs to the V-ATPase H subunit family.</text>
</comment>
<dbReference type="Gene3D" id="1.25.40.150">
    <property type="entry name" value="V-type ATPase, subunit H, C-terminal domain"/>
    <property type="match status" value="1"/>
</dbReference>
<evidence type="ECO:0000313" key="8">
    <source>
        <dbReference type="Proteomes" id="UP000813461"/>
    </source>
</evidence>
<dbReference type="EMBL" id="JAGMVJ010000001">
    <property type="protein sequence ID" value="KAH7095389.1"/>
    <property type="molecule type" value="Genomic_DNA"/>
</dbReference>
<evidence type="ECO:0000256" key="3">
    <source>
        <dbReference type="ARBA" id="ARBA00022781"/>
    </source>
</evidence>
<dbReference type="Gene3D" id="1.25.10.10">
    <property type="entry name" value="Leucine-rich Repeat Variant"/>
    <property type="match status" value="1"/>
</dbReference>
<comment type="caution">
    <text evidence="7">The sequence shown here is derived from an EMBL/GenBank/DDBJ whole genome shotgun (WGS) entry which is preliminary data.</text>
</comment>